<dbReference type="EMBL" id="JACOPD010000012">
    <property type="protein sequence ID" value="MBC5681865.1"/>
    <property type="molecule type" value="Genomic_DNA"/>
</dbReference>
<dbReference type="Pfam" id="PF04012">
    <property type="entry name" value="PspA_IM30"/>
    <property type="match status" value="1"/>
</dbReference>
<dbReference type="InterPro" id="IPR007157">
    <property type="entry name" value="PspA_VIPP1"/>
</dbReference>
<accession>A0ABR7G4P2</accession>
<organism evidence="3 4">
    <name type="scientific">Lachnospira hominis</name>
    <name type="common">ex Liu et al. 2021</name>
    <dbReference type="NCBI Taxonomy" id="2763051"/>
    <lineage>
        <taxon>Bacteria</taxon>
        <taxon>Bacillati</taxon>
        <taxon>Bacillota</taxon>
        <taxon>Clostridia</taxon>
        <taxon>Lachnospirales</taxon>
        <taxon>Lachnospiraceae</taxon>
        <taxon>Lachnospira</taxon>
    </lineage>
</organism>
<feature type="coiled-coil region" evidence="2">
    <location>
        <begin position="115"/>
        <end position="149"/>
    </location>
</feature>
<sequence>MGILTRFKDIMASNINALLDKCEDPEKMIDQYMRNLESDLGKVKAETASVMAEETRAKRELDECTEQINKMQSYAEKALTAGNEADARSFLEKKQQLVTTQTALQQAYNVAADNASKMRQMHDKLVKDIDNLEARRAAIKATVKAAKAQERINKVGTSVTGANNSMEAFTRMEAKANKMLDEANAMAELNSSQEDTNIDNLAAKYDEAPNNAAVDDELAALKAKMGL</sequence>
<comment type="caution">
    <text evidence="3">The sequence shown here is derived from an EMBL/GenBank/DDBJ whole genome shotgun (WGS) entry which is preliminary data.</text>
</comment>
<dbReference type="Proteomes" id="UP000628463">
    <property type="component" value="Unassembled WGS sequence"/>
</dbReference>
<keyword evidence="2" id="KW-0175">Coiled coil</keyword>
<protein>
    <submittedName>
        <fullName evidence="3">PspA/IM30 family protein</fullName>
    </submittedName>
</protein>
<proteinExistence type="inferred from homology"/>
<keyword evidence="4" id="KW-1185">Reference proteome</keyword>
<name>A0ABR7G4P2_9FIRM</name>
<dbReference type="RefSeq" id="WP_021866663.1">
    <property type="nucleotide sequence ID" value="NZ_JACOPD010000012.1"/>
</dbReference>
<dbReference type="PANTHER" id="PTHR31088:SF6">
    <property type="entry name" value="PHAGE SHOCK PROTEIN A"/>
    <property type="match status" value="1"/>
</dbReference>
<reference evidence="3 4" key="1">
    <citation type="submission" date="2020-08" db="EMBL/GenBank/DDBJ databases">
        <title>Genome public.</title>
        <authorList>
            <person name="Liu C."/>
            <person name="Sun Q."/>
        </authorList>
    </citation>
    <scope>NUCLEOTIDE SEQUENCE [LARGE SCALE GENOMIC DNA]</scope>
    <source>
        <strain evidence="3 4">NSJ-43</strain>
    </source>
</reference>
<evidence type="ECO:0000256" key="1">
    <source>
        <dbReference type="ARBA" id="ARBA00043985"/>
    </source>
</evidence>
<gene>
    <name evidence="3" type="ORF">H8S01_13000</name>
</gene>
<dbReference type="PANTHER" id="PTHR31088">
    <property type="entry name" value="MEMBRANE-ASSOCIATED PROTEIN VIPP1, CHLOROPLASTIC"/>
    <property type="match status" value="1"/>
</dbReference>
<comment type="similarity">
    <text evidence="1">Belongs to the PspA/Vipp/IM30 family.</text>
</comment>
<evidence type="ECO:0000256" key="2">
    <source>
        <dbReference type="SAM" id="Coils"/>
    </source>
</evidence>
<evidence type="ECO:0000313" key="4">
    <source>
        <dbReference type="Proteomes" id="UP000628463"/>
    </source>
</evidence>
<evidence type="ECO:0000313" key="3">
    <source>
        <dbReference type="EMBL" id="MBC5681865.1"/>
    </source>
</evidence>